<sequence>MSIEIEQYLRLKNKIYSDLSTKNLSINYWEKLKEIPSEIKLLQQLESLSIYKNKSIKKYPLELADLPNLKHVSLRFNNLKQIPIVFKELITLETLILSNNRFLASTKWEYLSKMKALSLLDLSYSLQNLSILPKEIGHLHNLKELNISGNKLKKLPNSLKNLTRLEKLYCELNDFDVFPTILVELPQLKELQISAKSLEGLPDAVLQLQHIATLKFTAKSNSKTAYIFPFERLLKHIKTYQFSPELQRFFLAIIRGDVLIKDLSNQQLLTLLNCAIPEYINQALEEVDLRIKANTLSTVSFPKASDRLVIKGKIKGKVSELKFRVAQHDIQTGVKINASTTHVLLGSMPGDIYDKVQEYNIALVTEQSLVKHLNQLEQPYLLASKETTDLENIRQLLHSDQPENTLLALELLKSGGVPSQLLTELFLIHKLTRVQKIKRVIYQIVGQYAPLSFATALKSRKPIGPAISETVRSNNLEYYCKIGALDKKYIAFYLLNKGGYGHLFALFNLTTTDKATYFEQRLEEGHLSLSSLELSHLPDDLGAIKGLTHLDISYNKFTTVPSQLFQCKELKNLYIRGLHEVHKNPEDLWNIPNLENIYVGYNNKWAGANNKNSVVINGKTVVGR</sequence>
<keyword evidence="2" id="KW-0677">Repeat</keyword>
<dbReference type="PANTHER" id="PTHR48051:SF1">
    <property type="entry name" value="RAS SUPPRESSOR PROTEIN 1"/>
    <property type="match status" value="1"/>
</dbReference>
<organism evidence="3">
    <name type="scientific">uncultured Aureispira sp</name>
    <dbReference type="NCBI Taxonomy" id="1331704"/>
    <lineage>
        <taxon>Bacteria</taxon>
        <taxon>Pseudomonadati</taxon>
        <taxon>Bacteroidota</taxon>
        <taxon>Saprospiria</taxon>
        <taxon>Saprospirales</taxon>
        <taxon>Saprospiraceae</taxon>
        <taxon>Aureispira</taxon>
        <taxon>environmental samples</taxon>
    </lineage>
</organism>
<dbReference type="PROSITE" id="PS51450">
    <property type="entry name" value="LRR"/>
    <property type="match status" value="1"/>
</dbReference>
<dbReference type="SMART" id="SM00364">
    <property type="entry name" value="LRR_BAC"/>
    <property type="match status" value="3"/>
</dbReference>
<evidence type="ECO:0000313" key="3">
    <source>
        <dbReference type="EMBL" id="CAA6813527.1"/>
    </source>
</evidence>
<dbReference type="SMART" id="SM00369">
    <property type="entry name" value="LRR_TYP"/>
    <property type="match status" value="4"/>
</dbReference>
<dbReference type="InterPro" id="IPR050216">
    <property type="entry name" value="LRR_domain-containing"/>
</dbReference>
<reference evidence="3" key="1">
    <citation type="submission" date="2020-01" db="EMBL/GenBank/DDBJ databases">
        <authorList>
            <person name="Meier V. D."/>
            <person name="Meier V D."/>
        </authorList>
    </citation>
    <scope>NUCLEOTIDE SEQUENCE</scope>
    <source>
        <strain evidence="3">HLG_WM_MAG_10</strain>
    </source>
</reference>
<dbReference type="Pfam" id="PF00560">
    <property type="entry name" value="LRR_1"/>
    <property type="match status" value="1"/>
</dbReference>
<name>A0A6S6TF81_9BACT</name>
<dbReference type="GO" id="GO:0005737">
    <property type="term" value="C:cytoplasm"/>
    <property type="evidence" value="ECO:0007669"/>
    <property type="project" value="TreeGrafter"/>
</dbReference>
<protein>
    <submittedName>
        <fullName evidence="3">Leucine-rich repeat containing protein</fullName>
    </submittedName>
</protein>
<dbReference type="EMBL" id="CACVAQ010000202">
    <property type="protein sequence ID" value="CAA6813527.1"/>
    <property type="molecule type" value="Genomic_DNA"/>
</dbReference>
<dbReference type="InterPro" id="IPR032675">
    <property type="entry name" value="LRR_dom_sf"/>
</dbReference>
<gene>
    <name evidence="3" type="ORF">HELGO_WM40062</name>
</gene>
<dbReference type="PANTHER" id="PTHR48051">
    <property type="match status" value="1"/>
</dbReference>
<dbReference type="SUPFAM" id="SSF52058">
    <property type="entry name" value="L domain-like"/>
    <property type="match status" value="1"/>
</dbReference>
<dbReference type="AlphaFoldDB" id="A0A6S6TF81"/>
<dbReference type="InterPro" id="IPR001611">
    <property type="entry name" value="Leu-rich_rpt"/>
</dbReference>
<accession>A0A6S6TF81</accession>
<evidence type="ECO:0000256" key="2">
    <source>
        <dbReference type="ARBA" id="ARBA00022737"/>
    </source>
</evidence>
<keyword evidence="1" id="KW-0433">Leucine-rich repeat</keyword>
<dbReference type="Gene3D" id="3.80.10.10">
    <property type="entry name" value="Ribonuclease Inhibitor"/>
    <property type="match status" value="2"/>
</dbReference>
<proteinExistence type="predicted"/>
<dbReference type="InterPro" id="IPR003591">
    <property type="entry name" value="Leu-rich_rpt_typical-subtyp"/>
</dbReference>
<dbReference type="Pfam" id="PF13855">
    <property type="entry name" value="LRR_8"/>
    <property type="match status" value="1"/>
</dbReference>
<evidence type="ECO:0000256" key="1">
    <source>
        <dbReference type="ARBA" id="ARBA00022614"/>
    </source>
</evidence>